<dbReference type="GO" id="GO:0004252">
    <property type="term" value="F:serine-type endopeptidase activity"/>
    <property type="evidence" value="ECO:0007669"/>
    <property type="project" value="InterPro"/>
</dbReference>
<dbReference type="GO" id="GO:0006508">
    <property type="term" value="P:proteolysis"/>
    <property type="evidence" value="ECO:0007669"/>
    <property type="project" value="InterPro"/>
</dbReference>
<dbReference type="CDD" id="cd04847">
    <property type="entry name" value="Peptidases_S8_Subtilisin_like_2"/>
    <property type="match status" value="1"/>
</dbReference>
<proteinExistence type="predicted"/>
<name>A0A3R8WRE2_ECTOL</name>
<dbReference type="Pfam" id="PF00082">
    <property type="entry name" value="Peptidase_S8"/>
    <property type="match status" value="1"/>
</dbReference>
<evidence type="ECO:0000313" key="3">
    <source>
        <dbReference type="Proteomes" id="UP000272833"/>
    </source>
</evidence>
<evidence type="ECO:0000259" key="1">
    <source>
        <dbReference type="Pfam" id="PF00082"/>
    </source>
</evidence>
<gene>
    <name evidence="2" type="ORF">EGJ44_21225</name>
</gene>
<sequence length="778" mass="86046">MAEAVRLQRQTVETQLRPEGGFGLQIEFRSEPGYALAFEGLARGAQRIELLNLRRDPATNTELATVFVPDGQLKAFENLVHQYLEAATAKGIPRNAPLLNPIQEIKTAAFNALWTDDPAVLPPNEAETIWWEFWLPIRDSREAVLNRFRSIAEACGFETSDKELRFPERTVLNVYASRGAITQTLSLLNEVAEIRRAKDTAEFFDAMSPPEQREWVEDLLERTIPAEDGSIRICLLDTGVNRGHPLLAQHIDEDDLYTVNSNWGLADVAGHGTGLAGIALYGDLFDPLASQAPVAVSHRLESVKLLPTGQHNKKEPYGSLTIDAITQPDTSKPEVRRVFSMAITSLDDRDRGRPSAWSSAIDELACDVLGERANPRLIVLSAGNADKNQAIHYPNSVTTDGINDPAQAWNALCVGAYTTKVTIDPPNSGLLPVAAVGSLSPYSTTSGTWTNTAWPLKPDVVFEGGNLATDGQYAYTEPCLSLLTTSNEPQRRLLSTTCATSAASALAARMAAQISTSYPQFWPETVRALIVHSAEWPNRMLQDFLAGDSKANYENLVKHCGFGVPDIGRALYSAGDSLTMIAEDQLRPFARQGSKPPTARDMHLHLLPWPRQELLNLGNVDVEMRVTLSYFIEPNPGIAERGIKGRYRYESHGLRFDVSRPNEDKDQFRQRINKRARDEEDGAYQGGGSDPCWLLGTQTRHRGSLHSDIWRGTAADLAGRGMLGIYPALGWWKTLVKHQRYDDTVRYSLVVSIKTQQTSVDLYAAVEQVIEAQTAIYV</sequence>
<dbReference type="SUPFAM" id="SSF52743">
    <property type="entry name" value="Subtilisin-like"/>
    <property type="match status" value="1"/>
</dbReference>
<comment type="caution">
    <text evidence="2">The sequence shown here is derived from an EMBL/GenBank/DDBJ whole genome shotgun (WGS) entry which is preliminary data.</text>
</comment>
<feature type="domain" description="Peptidase S8/S53" evidence="1">
    <location>
        <begin position="231"/>
        <end position="563"/>
    </location>
</feature>
<dbReference type="EMBL" id="RHRS01000090">
    <property type="protein sequence ID" value="RRW28838.1"/>
    <property type="molecule type" value="Genomic_DNA"/>
</dbReference>
<dbReference type="InterPro" id="IPR034074">
    <property type="entry name" value="Y4bN_pept_dom"/>
</dbReference>
<protein>
    <recommendedName>
        <fullName evidence="1">Peptidase S8/S53 domain-containing protein</fullName>
    </recommendedName>
</protein>
<dbReference type="AlphaFoldDB" id="A0A3R8WRE2"/>
<accession>A0A3R8WRE2</accession>
<evidence type="ECO:0000313" key="2">
    <source>
        <dbReference type="EMBL" id="RRW28838.1"/>
    </source>
</evidence>
<dbReference type="RefSeq" id="WP_003284825.1">
    <property type="nucleotide sequence ID" value="NZ_RHRS01000090.1"/>
</dbReference>
<dbReference type="InterPro" id="IPR036852">
    <property type="entry name" value="Peptidase_S8/S53_dom_sf"/>
</dbReference>
<organism evidence="2 3">
    <name type="scientific">Ectopseudomonas oleovorans</name>
    <name type="common">Pseudomonas oleovorans</name>
    <dbReference type="NCBI Taxonomy" id="301"/>
    <lineage>
        <taxon>Bacteria</taxon>
        <taxon>Pseudomonadati</taxon>
        <taxon>Pseudomonadota</taxon>
        <taxon>Gammaproteobacteria</taxon>
        <taxon>Pseudomonadales</taxon>
        <taxon>Pseudomonadaceae</taxon>
        <taxon>Ectopseudomonas</taxon>
    </lineage>
</organism>
<dbReference type="Proteomes" id="UP000272833">
    <property type="component" value="Unassembled WGS sequence"/>
</dbReference>
<reference evidence="2 3" key="1">
    <citation type="submission" date="2018-10" db="EMBL/GenBank/DDBJ databases">
        <title>Transmission dynamics of multidrug resistant bacteria on intensive care unit surfaces.</title>
        <authorList>
            <person name="D'Souza A.W."/>
            <person name="Potter R.F."/>
            <person name="Wallace M."/>
            <person name="Shupe A."/>
            <person name="Patel S."/>
            <person name="Sun S."/>
            <person name="Gul D."/>
            <person name="Kwon J.H."/>
            <person name="Andleeb S."/>
            <person name="Burnham C.-A.D."/>
            <person name="Dantas G."/>
        </authorList>
    </citation>
    <scope>NUCLEOTIDE SEQUENCE [LARGE SCALE GENOMIC DNA]</scope>
    <source>
        <strain evidence="2 3">PO_271</strain>
    </source>
</reference>
<dbReference type="InterPro" id="IPR000209">
    <property type="entry name" value="Peptidase_S8/S53_dom"/>
</dbReference>
<dbReference type="Gene3D" id="3.40.50.200">
    <property type="entry name" value="Peptidase S8/S53 domain"/>
    <property type="match status" value="1"/>
</dbReference>